<keyword evidence="3 5" id="KW-0687">Ribonucleoprotein</keyword>
<gene>
    <name evidence="5 7" type="primary">rpl23</name>
</gene>
<dbReference type="SUPFAM" id="SSF54189">
    <property type="entry name" value="Ribosomal proteins S24e, L23 and L15e"/>
    <property type="match status" value="1"/>
</dbReference>
<dbReference type="InterPro" id="IPR013025">
    <property type="entry name" value="Ribosomal_uL23-like"/>
</dbReference>
<accession>A0A2U8GIE0</accession>
<organism evidence="7">
    <name type="scientific">Pediastrum duplex</name>
    <name type="common">Green alga</name>
    <dbReference type="NCBI Taxonomy" id="3105"/>
    <lineage>
        <taxon>Eukaryota</taxon>
        <taxon>Viridiplantae</taxon>
        <taxon>Chlorophyta</taxon>
        <taxon>core chlorophytes</taxon>
        <taxon>Chlorophyceae</taxon>
        <taxon>CS clade</taxon>
        <taxon>Sphaeropleales</taxon>
        <taxon>Hydrodictyaceae</taxon>
        <taxon>Pediastrum</taxon>
    </lineage>
</organism>
<dbReference type="GO" id="GO:0003735">
    <property type="term" value="F:structural constituent of ribosome"/>
    <property type="evidence" value="ECO:0007669"/>
    <property type="project" value="InterPro"/>
</dbReference>
<evidence type="ECO:0000313" key="7">
    <source>
        <dbReference type="EMBL" id="AWI68437.1"/>
    </source>
</evidence>
<dbReference type="Pfam" id="PF00276">
    <property type="entry name" value="Ribosomal_L23"/>
    <property type="match status" value="1"/>
</dbReference>
<keyword evidence="2 5" id="KW-0689">Ribosomal protein</keyword>
<dbReference type="GO" id="GO:1990904">
    <property type="term" value="C:ribonucleoprotein complex"/>
    <property type="evidence" value="ECO:0007669"/>
    <property type="project" value="UniProtKB-KW"/>
</dbReference>
<proteinExistence type="inferred from homology"/>
<reference evidence="7" key="1">
    <citation type="journal article" date="2018" name="Am. J. Bot.">
        <title>Organellar phylogenomics inform systematics in the green algal family Hydrodictyaceae (Chlorophyceae) and provide clues to the complex evolutionary history of plastid genomes in the green algal tree of life.</title>
        <authorList>
            <person name="McManus H.A."/>
            <person name="Fucikova K."/>
            <person name="Lewis P.O."/>
            <person name="Lewis L.A."/>
            <person name="Karol K.G."/>
        </authorList>
    </citation>
    <scope>NUCLEOTIDE SEQUENCE</scope>
</reference>
<dbReference type="AlphaFoldDB" id="A0A2U8GIE0"/>
<evidence type="ECO:0000256" key="5">
    <source>
        <dbReference type="HAMAP-Rule" id="MF_01369"/>
    </source>
</evidence>
<evidence type="ECO:0000256" key="4">
    <source>
        <dbReference type="ARBA" id="ARBA00035287"/>
    </source>
</evidence>
<comment type="subunit">
    <text evidence="5">Part of the 50S ribosomal subunit.</text>
</comment>
<evidence type="ECO:0000256" key="2">
    <source>
        <dbReference type="ARBA" id="ARBA00022980"/>
    </source>
</evidence>
<dbReference type="GO" id="GO:0019843">
    <property type="term" value="F:rRNA binding"/>
    <property type="evidence" value="ECO:0007669"/>
    <property type="project" value="UniProtKB-UniRule"/>
</dbReference>
<name>A0A2U8GIE0_PEDDU</name>
<keyword evidence="7" id="KW-0150">Chloroplast</keyword>
<protein>
    <recommendedName>
        <fullName evidence="4 5">Large ribosomal subunit protein uL23c</fullName>
    </recommendedName>
</protein>
<evidence type="ECO:0000256" key="6">
    <source>
        <dbReference type="SAM" id="MobiDB-lite"/>
    </source>
</evidence>
<keyword evidence="5" id="KW-0699">rRNA-binding</keyword>
<evidence type="ECO:0000256" key="1">
    <source>
        <dbReference type="ARBA" id="ARBA00006700"/>
    </source>
</evidence>
<feature type="compositionally biased region" description="Polar residues" evidence="6">
    <location>
        <begin position="1"/>
        <end position="12"/>
    </location>
</feature>
<dbReference type="InterPro" id="IPR012677">
    <property type="entry name" value="Nucleotide-bd_a/b_plait_sf"/>
</dbReference>
<geneLocation type="chloroplast" evidence="7"/>
<dbReference type="GO" id="GO:0006412">
    <property type="term" value="P:translation"/>
    <property type="evidence" value="ECO:0007669"/>
    <property type="project" value="UniProtKB-UniRule"/>
</dbReference>
<evidence type="ECO:0000256" key="3">
    <source>
        <dbReference type="ARBA" id="ARBA00023274"/>
    </source>
</evidence>
<comment type="similarity">
    <text evidence="1 5">Belongs to the universal ribosomal protein uL23 family.</text>
</comment>
<sequence length="142" mass="16702">MNQEKNLENLQQIPLDRKDSNVENESFSAEQAKESISKWRDTIQSNLSPEKLKLNFIKYPVRTEKAFAAMFKNQQYTFDVDPRLTKSQIKKLFEDLFQVNIVSINTHIPPRKKVRVGTVQGYRPRLKRVIFTLKKGQSIQFD</sequence>
<keyword evidence="7" id="KW-0934">Plastid</keyword>
<dbReference type="EMBL" id="MF276980">
    <property type="protein sequence ID" value="AWI68437.1"/>
    <property type="molecule type" value="Genomic_DNA"/>
</dbReference>
<keyword evidence="5" id="KW-0694">RNA-binding</keyword>
<feature type="region of interest" description="Disordered" evidence="6">
    <location>
        <begin position="1"/>
        <end position="34"/>
    </location>
</feature>
<dbReference type="GO" id="GO:0005840">
    <property type="term" value="C:ribosome"/>
    <property type="evidence" value="ECO:0007669"/>
    <property type="project" value="UniProtKB-KW"/>
</dbReference>
<dbReference type="HAMAP" id="MF_01369_B">
    <property type="entry name" value="Ribosomal_uL23_B"/>
    <property type="match status" value="1"/>
</dbReference>
<dbReference type="GO" id="GO:0009507">
    <property type="term" value="C:chloroplast"/>
    <property type="evidence" value="ECO:0007669"/>
    <property type="project" value="UniProtKB-SubCell"/>
</dbReference>
<dbReference type="InterPro" id="IPR012678">
    <property type="entry name" value="Ribosomal_uL23/eL15/eS24_sf"/>
</dbReference>
<comment type="function">
    <text evidence="5">Binds to 23S rRNA.</text>
</comment>
<comment type="subcellular location">
    <subcellularLocation>
        <location evidence="5">Plastid</location>
        <location evidence="5">Chloroplast</location>
    </subcellularLocation>
</comment>
<dbReference type="PANTHER" id="PTHR11620">
    <property type="entry name" value="60S RIBOSOMAL PROTEIN L23A"/>
    <property type="match status" value="1"/>
</dbReference>
<dbReference type="Gene3D" id="3.30.70.330">
    <property type="match status" value="1"/>
</dbReference>